<accession>A0A183IXS2</accession>
<evidence type="ECO:0000313" key="1">
    <source>
        <dbReference type="EMBL" id="VDP17031.1"/>
    </source>
</evidence>
<dbReference type="WBParaSite" id="SBAD_0000873001-mRNA-1">
    <property type="protein sequence ID" value="SBAD_0000873001-mRNA-1"/>
    <property type="gene ID" value="SBAD_0000873001"/>
</dbReference>
<reference evidence="3" key="1">
    <citation type="submission" date="2016-06" db="UniProtKB">
        <authorList>
            <consortium name="WormBaseParasite"/>
        </authorList>
    </citation>
    <scope>IDENTIFICATION</scope>
</reference>
<proteinExistence type="predicted"/>
<protein>
    <submittedName>
        <fullName evidence="3">Secreted protein</fullName>
    </submittedName>
</protein>
<dbReference type="EMBL" id="UZAM01011572">
    <property type="protein sequence ID" value="VDP17031.1"/>
    <property type="molecule type" value="Genomic_DNA"/>
</dbReference>
<name>A0A183IXS2_9BILA</name>
<keyword evidence="2" id="KW-1185">Reference proteome</keyword>
<organism evidence="3">
    <name type="scientific">Soboliphyme baturini</name>
    <dbReference type="NCBI Taxonomy" id="241478"/>
    <lineage>
        <taxon>Eukaryota</taxon>
        <taxon>Metazoa</taxon>
        <taxon>Ecdysozoa</taxon>
        <taxon>Nematoda</taxon>
        <taxon>Enoplea</taxon>
        <taxon>Dorylaimia</taxon>
        <taxon>Dioctophymatida</taxon>
        <taxon>Dioctophymatoidea</taxon>
        <taxon>Soboliphymatidae</taxon>
        <taxon>Soboliphyme</taxon>
    </lineage>
</organism>
<gene>
    <name evidence="1" type="ORF">SBAD_LOCUS8420</name>
</gene>
<sequence length="137" mass="15075">MNLCQFLADWLCCTSNYNCYKYKLRDSPQSRPVGRRARAPGGHVFRSPCAVRSPNAGVLPLVTFVGPTSKFAAADSSLLWLSVISLCLIIRSVAVPRPTLDLCGRRRHRLPIGQFFCQCETQAIVEIALSVCGGGRF</sequence>
<evidence type="ECO:0000313" key="2">
    <source>
        <dbReference type="Proteomes" id="UP000270296"/>
    </source>
</evidence>
<dbReference type="AlphaFoldDB" id="A0A183IXS2"/>
<reference evidence="1 2" key="2">
    <citation type="submission" date="2018-11" db="EMBL/GenBank/DDBJ databases">
        <authorList>
            <consortium name="Pathogen Informatics"/>
        </authorList>
    </citation>
    <scope>NUCLEOTIDE SEQUENCE [LARGE SCALE GENOMIC DNA]</scope>
</reference>
<evidence type="ECO:0000313" key="3">
    <source>
        <dbReference type="WBParaSite" id="SBAD_0000873001-mRNA-1"/>
    </source>
</evidence>
<dbReference type="Proteomes" id="UP000270296">
    <property type="component" value="Unassembled WGS sequence"/>
</dbReference>